<proteinExistence type="predicted"/>
<dbReference type="RefSeq" id="XP_009223560.1">
    <property type="nucleotide sequence ID" value="XM_009225296.1"/>
</dbReference>
<dbReference type="HOGENOM" id="CLU_2097027_0_0_1"/>
<reference evidence="3" key="5">
    <citation type="submission" date="2018-04" db="UniProtKB">
        <authorList>
            <consortium name="EnsemblFungi"/>
        </authorList>
    </citation>
    <scope>IDENTIFICATION</scope>
    <source>
        <strain evidence="3">R3-111a-1</strain>
    </source>
</reference>
<reference evidence="2" key="2">
    <citation type="submission" date="2010-07" db="EMBL/GenBank/DDBJ databases">
        <authorList>
            <consortium name="The Broad Institute Genome Sequencing Platform"/>
            <consortium name="Broad Institute Genome Sequencing Center for Infectious Disease"/>
            <person name="Ma L.-J."/>
            <person name="Dead R."/>
            <person name="Young S."/>
            <person name="Zeng Q."/>
            <person name="Koehrsen M."/>
            <person name="Alvarado L."/>
            <person name="Berlin A."/>
            <person name="Chapman S.B."/>
            <person name="Chen Z."/>
            <person name="Freedman E."/>
            <person name="Gellesch M."/>
            <person name="Goldberg J."/>
            <person name="Griggs A."/>
            <person name="Gujja S."/>
            <person name="Heilman E.R."/>
            <person name="Heiman D."/>
            <person name="Hepburn T."/>
            <person name="Howarth C."/>
            <person name="Jen D."/>
            <person name="Larson L."/>
            <person name="Mehta T."/>
            <person name="Neiman D."/>
            <person name="Pearson M."/>
            <person name="Roberts A."/>
            <person name="Saif S."/>
            <person name="Shea T."/>
            <person name="Shenoy N."/>
            <person name="Sisk P."/>
            <person name="Stolte C."/>
            <person name="Sykes S."/>
            <person name="Walk T."/>
            <person name="White J."/>
            <person name="Yandava C."/>
            <person name="Haas B."/>
            <person name="Nusbaum C."/>
            <person name="Birren B."/>
        </authorList>
    </citation>
    <scope>NUCLEOTIDE SEQUENCE</scope>
    <source>
        <strain evidence="2">R3-111a-1</strain>
    </source>
</reference>
<keyword evidence="4" id="KW-1185">Reference proteome</keyword>
<dbReference type="EMBL" id="GL385398">
    <property type="protein sequence ID" value="EJT73616.1"/>
    <property type="molecule type" value="Genomic_DNA"/>
</dbReference>
<dbReference type="EnsemblFungi" id="EJT73616">
    <property type="protein sequence ID" value="EJT73616"/>
    <property type="gene ID" value="GGTG_07472"/>
</dbReference>
<dbReference type="GeneID" id="20347930"/>
<protein>
    <submittedName>
        <fullName evidence="2 3">Uncharacterized protein</fullName>
    </submittedName>
</protein>
<evidence type="ECO:0000256" key="1">
    <source>
        <dbReference type="SAM" id="MobiDB-lite"/>
    </source>
</evidence>
<evidence type="ECO:0000313" key="2">
    <source>
        <dbReference type="EMBL" id="EJT73616.1"/>
    </source>
</evidence>
<evidence type="ECO:0000313" key="3">
    <source>
        <dbReference type="EnsemblFungi" id="EJT73616"/>
    </source>
</evidence>
<gene>
    <name evidence="3" type="primary">20347930</name>
    <name evidence="2" type="ORF">GGTG_07472</name>
</gene>
<dbReference type="VEuPathDB" id="FungiDB:GGTG_07472"/>
<reference evidence="3" key="4">
    <citation type="journal article" date="2015" name="G3 (Bethesda)">
        <title>Genome sequences of three phytopathogenic species of the Magnaporthaceae family of fungi.</title>
        <authorList>
            <person name="Okagaki L.H."/>
            <person name="Nunes C.C."/>
            <person name="Sailsbery J."/>
            <person name="Clay B."/>
            <person name="Brown D."/>
            <person name="John T."/>
            <person name="Oh Y."/>
            <person name="Young N."/>
            <person name="Fitzgerald M."/>
            <person name="Haas B.J."/>
            <person name="Zeng Q."/>
            <person name="Young S."/>
            <person name="Adiconis X."/>
            <person name="Fan L."/>
            <person name="Levin J.Z."/>
            <person name="Mitchell T.K."/>
            <person name="Okubara P.A."/>
            <person name="Farman M.L."/>
            <person name="Kohn L.M."/>
            <person name="Birren B."/>
            <person name="Ma L.-J."/>
            <person name="Dean R.A."/>
        </authorList>
    </citation>
    <scope>NUCLEOTIDE SEQUENCE</scope>
    <source>
        <strain evidence="3">R3-111a-1</strain>
    </source>
</reference>
<feature type="region of interest" description="Disordered" evidence="1">
    <location>
        <begin position="43"/>
        <end position="77"/>
    </location>
</feature>
<reference evidence="2" key="3">
    <citation type="submission" date="2010-09" db="EMBL/GenBank/DDBJ databases">
        <title>Annotation of Gaeumannomyces graminis var. tritici R3-111a-1.</title>
        <authorList>
            <consortium name="The Broad Institute Genome Sequencing Platform"/>
            <person name="Ma L.-J."/>
            <person name="Dead R."/>
            <person name="Young S.K."/>
            <person name="Zeng Q."/>
            <person name="Gargeya S."/>
            <person name="Fitzgerald M."/>
            <person name="Haas B."/>
            <person name="Abouelleil A."/>
            <person name="Alvarado L."/>
            <person name="Arachchi H.M."/>
            <person name="Berlin A."/>
            <person name="Brown A."/>
            <person name="Chapman S.B."/>
            <person name="Chen Z."/>
            <person name="Dunbar C."/>
            <person name="Freedman E."/>
            <person name="Gearin G."/>
            <person name="Gellesch M."/>
            <person name="Goldberg J."/>
            <person name="Griggs A."/>
            <person name="Gujja S."/>
            <person name="Heiman D."/>
            <person name="Howarth C."/>
            <person name="Larson L."/>
            <person name="Lui A."/>
            <person name="MacDonald P.J.P."/>
            <person name="Mehta T."/>
            <person name="Montmayeur A."/>
            <person name="Murphy C."/>
            <person name="Neiman D."/>
            <person name="Pearson M."/>
            <person name="Priest M."/>
            <person name="Roberts A."/>
            <person name="Saif S."/>
            <person name="Shea T."/>
            <person name="Shenoy N."/>
            <person name="Sisk P."/>
            <person name="Stolte C."/>
            <person name="Sykes S."/>
            <person name="Yandava C."/>
            <person name="Wortman J."/>
            <person name="Nusbaum C."/>
            <person name="Birren B."/>
        </authorList>
    </citation>
    <scope>NUCLEOTIDE SEQUENCE</scope>
    <source>
        <strain evidence="2">R3-111a-1</strain>
    </source>
</reference>
<feature type="compositionally biased region" description="Polar residues" evidence="1">
    <location>
        <begin position="51"/>
        <end position="72"/>
    </location>
</feature>
<evidence type="ECO:0000313" key="4">
    <source>
        <dbReference type="Proteomes" id="UP000006039"/>
    </source>
</evidence>
<reference evidence="4" key="1">
    <citation type="submission" date="2010-07" db="EMBL/GenBank/DDBJ databases">
        <title>The genome sequence of Gaeumannomyces graminis var. tritici strain R3-111a-1.</title>
        <authorList>
            <consortium name="The Broad Institute Genome Sequencing Platform"/>
            <person name="Ma L.-J."/>
            <person name="Dead R."/>
            <person name="Young S."/>
            <person name="Zeng Q."/>
            <person name="Koehrsen M."/>
            <person name="Alvarado L."/>
            <person name="Berlin A."/>
            <person name="Chapman S.B."/>
            <person name="Chen Z."/>
            <person name="Freedman E."/>
            <person name="Gellesch M."/>
            <person name="Goldberg J."/>
            <person name="Griggs A."/>
            <person name="Gujja S."/>
            <person name="Heilman E.R."/>
            <person name="Heiman D."/>
            <person name="Hepburn T."/>
            <person name="Howarth C."/>
            <person name="Jen D."/>
            <person name="Larson L."/>
            <person name="Mehta T."/>
            <person name="Neiman D."/>
            <person name="Pearson M."/>
            <person name="Roberts A."/>
            <person name="Saif S."/>
            <person name="Shea T."/>
            <person name="Shenoy N."/>
            <person name="Sisk P."/>
            <person name="Stolte C."/>
            <person name="Sykes S."/>
            <person name="Walk T."/>
            <person name="White J."/>
            <person name="Yandava C."/>
            <person name="Haas B."/>
            <person name="Nusbaum C."/>
            <person name="Birren B."/>
        </authorList>
    </citation>
    <scope>NUCLEOTIDE SEQUENCE [LARGE SCALE GENOMIC DNA]</scope>
    <source>
        <strain evidence="4">R3-111a-1</strain>
    </source>
</reference>
<dbReference type="AlphaFoldDB" id="J3P1S4"/>
<organism evidence="2">
    <name type="scientific">Gaeumannomyces tritici (strain R3-111a-1)</name>
    <name type="common">Wheat and barley take-all root rot fungus</name>
    <name type="synonym">Gaeumannomyces graminis var. tritici</name>
    <dbReference type="NCBI Taxonomy" id="644352"/>
    <lineage>
        <taxon>Eukaryota</taxon>
        <taxon>Fungi</taxon>
        <taxon>Dikarya</taxon>
        <taxon>Ascomycota</taxon>
        <taxon>Pezizomycotina</taxon>
        <taxon>Sordariomycetes</taxon>
        <taxon>Sordariomycetidae</taxon>
        <taxon>Magnaporthales</taxon>
        <taxon>Magnaporthaceae</taxon>
        <taxon>Gaeumannomyces</taxon>
    </lineage>
</organism>
<accession>J3P1S4</accession>
<name>J3P1S4_GAET3</name>
<sequence length="116" mass="12573">MLSGRITSTITFLRHAQPFPPRGQQRLALHVSESANFAMSVPDERPAAAAATNQGRGLPSSSRQLNRSTFQGTPALGSPELAYGWDRGLPTVQLPQLRLESNRATASPLFVHEPRA</sequence>
<dbReference type="Proteomes" id="UP000006039">
    <property type="component" value="Unassembled WGS sequence"/>
</dbReference>